<evidence type="ECO:0000256" key="6">
    <source>
        <dbReference type="ARBA" id="ARBA00022801"/>
    </source>
</evidence>
<dbReference type="InterPro" id="IPR001841">
    <property type="entry name" value="Znf_RING"/>
</dbReference>
<dbReference type="OrthoDB" id="448448at2759"/>
<evidence type="ECO:0000313" key="17">
    <source>
        <dbReference type="Proteomes" id="UP000235672"/>
    </source>
</evidence>
<evidence type="ECO:0000256" key="4">
    <source>
        <dbReference type="ARBA" id="ARBA00022741"/>
    </source>
</evidence>
<dbReference type="GO" id="GO:0005634">
    <property type="term" value="C:nucleus"/>
    <property type="evidence" value="ECO:0007669"/>
    <property type="project" value="UniProtKB-SubCell"/>
</dbReference>
<evidence type="ECO:0000256" key="9">
    <source>
        <dbReference type="ARBA" id="ARBA00022840"/>
    </source>
</evidence>
<dbReference type="CDD" id="cd18008">
    <property type="entry name" value="DEXDc_SHPRH-like"/>
    <property type="match status" value="1"/>
</dbReference>
<comment type="similarity">
    <text evidence="2">Belongs to the SNF2/RAD54 helicase family.</text>
</comment>
<keyword evidence="17" id="KW-1185">Reference proteome</keyword>
<sequence>MSNSRKRASSWVDLTGSDDENPPPQPKQARVSASQSASATQPRPSQSLTRRDTWGEVDEEDEILDLSQDVDEGNGWVCVGAIDAKIVGIRYYDGYATMGEQVMIRREPGNPYDSNAIRINNVQGTQIGHLPRNLAAQLAPFMDSRSIVVEGVLSGEKGSWDCPINLKIFGPGEPVARAQLEAKLKSDRVPIKKLGIAAPKAPKKAVPPPQRRQMGYHSSQSSSQPSSSQPEPLPELGIEHFIQHSERFNPRDVEKLVEEWGAGEDALKSMPMAEQPLDLISTLLPYQRQGLAWLLEKERPVLPAVGSTDVVQLWKRSAERSNAFTNIATQYSTATPPVLAKGGILADDMGLGKTLQVISLILEGSPGTTLIVAPVSVMSNWVQQIERHVKKGKNMKVLTYHGSNRKRMTHGEFGEYDIVVTSYGTLGTEYSTKDRAVEKIPRRDGLFSTHWARVVLDEGHNIRNPATKSSVAATSLLATARWVLTGTPIVNSIKDLYSMLKFIGITGGLQRLEIFSAVLTRPLALGDPSAEAILRSVMRTWCLRRKKDMKFVDLKLPELSEYVHRITFRKDEREKYDAFQAEAKGMVKQFQAGKSKNGLNMYRHVLEVLLRMRQVCCHWKLCGTRVTDLAPLIESDEVVALTKENRAALQLLLQLNIESREDCPICLEELHNPVITRCKHVFGQECIERIIQLQKKCPMCRAELADNDCLVHPAVEEQAGEDPDIDVDTKSSKTEALMSILAASRRDPKSKVVIFSQWTSFLNIIQHQLNEAGMKYARIDGSMPAQMRDASITALESDPDTRILLASLSVCSVGLNLVAADTVILADSWWAPAIEDQAVDRVHRLGQTRPCKVWRLIMEDSIEERVLEIQAEKRKLVGKAFQEKAKGGKEKTTRMGDILTLLS</sequence>
<feature type="domain" description="Helicase ATP-binding" evidence="14">
    <location>
        <begin position="334"/>
        <end position="506"/>
    </location>
</feature>
<dbReference type="Gene3D" id="3.30.70.2330">
    <property type="match status" value="1"/>
</dbReference>
<dbReference type="Pfam" id="PF13923">
    <property type="entry name" value="zf-C3HC4_2"/>
    <property type="match status" value="1"/>
</dbReference>
<dbReference type="Proteomes" id="UP000235672">
    <property type="component" value="Unassembled WGS sequence"/>
</dbReference>
<dbReference type="SMART" id="SM00184">
    <property type="entry name" value="RING"/>
    <property type="match status" value="1"/>
</dbReference>
<feature type="region of interest" description="Disordered" evidence="12">
    <location>
        <begin position="1"/>
        <end position="55"/>
    </location>
</feature>
<keyword evidence="7" id="KW-0347">Helicase</keyword>
<dbReference type="Gene3D" id="3.30.40.10">
    <property type="entry name" value="Zinc/RING finger domain, C3HC4 (zinc finger)"/>
    <property type="match status" value="1"/>
</dbReference>
<evidence type="ECO:0000256" key="10">
    <source>
        <dbReference type="ARBA" id="ARBA00023242"/>
    </source>
</evidence>
<keyword evidence="6" id="KW-0378">Hydrolase</keyword>
<dbReference type="Gene3D" id="3.40.50.10810">
    <property type="entry name" value="Tandem AAA-ATPase domain"/>
    <property type="match status" value="1"/>
</dbReference>
<evidence type="ECO:0000256" key="1">
    <source>
        <dbReference type="ARBA" id="ARBA00004123"/>
    </source>
</evidence>
<dbReference type="GO" id="GO:0004386">
    <property type="term" value="F:helicase activity"/>
    <property type="evidence" value="ECO:0007669"/>
    <property type="project" value="UniProtKB-KW"/>
</dbReference>
<evidence type="ECO:0000256" key="2">
    <source>
        <dbReference type="ARBA" id="ARBA00007025"/>
    </source>
</evidence>
<evidence type="ECO:0000256" key="8">
    <source>
        <dbReference type="ARBA" id="ARBA00022833"/>
    </source>
</evidence>
<evidence type="ECO:0000256" key="12">
    <source>
        <dbReference type="SAM" id="MobiDB-lite"/>
    </source>
</evidence>
<feature type="compositionally biased region" description="Low complexity" evidence="12">
    <location>
        <begin position="218"/>
        <end position="234"/>
    </location>
</feature>
<dbReference type="PROSITE" id="PS51194">
    <property type="entry name" value="HELICASE_CTER"/>
    <property type="match status" value="1"/>
</dbReference>
<dbReference type="SUPFAM" id="SSF57850">
    <property type="entry name" value="RING/U-box"/>
    <property type="match status" value="1"/>
</dbReference>
<dbReference type="InterPro" id="IPR001650">
    <property type="entry name" value="Helicase_C-like"/>
</dbReference>
<dbReference type="PROSITE" id="PS51192">
    <property type="entry name" value="HELICASE_ATP_BIND_1"/>
    <property type="match status" value="1"/>
</dbReference>
<dbReference type="SUPFAM" id="SSF52540">
    <property type="entry name" value="P-loop containing nucleoside triphosphate hydrolases"/>
    <property type="match status" value="2"/>
</dbReference>
<evidence type="ECO:0000259" key="13">
    <source>
        <dbReference type="PROSITE" id="PS50089"/>
    </source>
</evidence>
<dbReference type="PANTHER" id="PTHR45626:SF11">
    <property type="entry name" value="FAMILY HELICASE, PUTATIVE (AFU_ORTHOLOGUE AFUA_5G06590)-RELATED"/>
    <property type="match status" value="1"/>
</dbReference>
<dbReference type="InterPro" id="IPR014001">
    <property type="entry name" value="Helicase_ATP-bd"/>
</dbReference>
<dbReference type="AlphaFoldDB" id="A0A2J6PY88"/>
<name>A0A2J6PY88_9HELO</name>
<dbReference type="GO" id="GO:0006281">
    <property type="term" value="P:DNA repair"/>
    <property type="evidence" value="ECO:0007669"/>
    <property type="project" value="TreeGrafter"/>
</dbReference>
<dbReference type="InterPro" id="IPR049730">
    <property type="entry name" value="SNF2/RAD54-like_C"/>
</dbReference>
<evidence type="ECO:0000256" key="11">
    <source>
        <dbReference type="PROSITE-ProRule" id="PRU00175"/>
    </source>
</evidence>
<dbReference type="InterPro" id="IPR000330">
    <property type="entry name" value="SNF2_N"/>
</dbReference>
<keyword evidence="10" id="KW-0539">Nucleus</keyword>
<dbReference type="GO" id="GO:0016818">
    <property type="term" value="F:hydrolase activity, acting on acid anhydrides, in phosphorus-containing anhydrides"/>
    <property type="evidence" value="ECO:0007669"/>
    <property type="project" value="InterPro"/>
</dbReference>
<keyword evidence="3" id="KW-0479">Metal-binding</keyword>
<evidence type="ECO:0000256" key="5">
    <source>
        <dbReference type="ARBA" id="ARBA00022771"/>
    </source>
</evidence>
<dbReference type="SMART" id="SM00487">
    <property type="entry name" value="DEXDc"/>
    <property type="match status" value="1"/>
</dbReference>
<organism evidence="16 17">
    <name type="scientific">Hyaloscypha hepaticicola</name>
    <dbReference type="NCBI Taxonomy" id="2082293"/>
    <lineage>
        <taxon>Eukaryota</taxon>
        <taxon>Fungi</taxon>
        <taxon>Dikarya</taxon>
        <taxon>Ascomycota</taxon>
        <taxon>Pezizomycotina</taxon>
        <taxon>Leotiomycetes</taxon>
        <taxon>Helotiales</taxon>
        <taxon>Hyaloscyphaceae</taxon>
        <taxon>Hyaloscypha</taxon>
    </lineage>
</organism>
<dbReference type="STRING" id="1745343.A0A2J6PY88"/>
<dbReference type="EMBL" id="KZ613491">
    <property type="protein sequence ID" value="PMD18896.1"/>
    <property type="molecule type" value="Genomic_DNA"/>
</dbReference>
<keyword evidence="5 11" id="KW-0863">Zinc-finger</keyword>
<proteinExistence type="inferred from homology"/>
<feature type="domain" description="RING-type" evidence="13">
    <location>
        <begin position="663"/>
        <end position="701"/>
    </location>
</feature>
<dbReference type="InterPro" id="IPR038718">
    <property type="entry name" value="SNF2-like_sf"/>
</dbReference>
<evidence type="ECO:0000313" key="16">
    <source>
        <dbReference type="EMBL" id="PMD18896.1"/>
    </source>
</evidence>
<dbReference type="Pfam" id="PF00176">
    <property type="entry name" value="SNF2-rel_dom"/>
    <property type="match status" value="1"/>
</dbReference>
<evidence type="ECO:0000259" key="15">
    <source>
        <dbReference type="PROSITE" id="PS51194"/>
    </source>
</evidence>
<dbReference type="SMART" id="SM00490">
    <property type="entry name" value="HELICc"/>
    <property type="match status" value="1"/>
</dbReference>
<dbReference type="Pfam" id="PF08797">
    <property type="entry name" value="HIRAN"/>
    <property type="match status" value="1"/>
</dbReference>
<dbReference type="Pfam" id="PF00271">
    <property type="entry name" value="Helicase_C"/>
    <property type="match status" value="1"/>
</dbReference>
<evidence type="ECO:0000256" key="3">
    <source>
        <dbReference type="ARBA" id="ARBA00022723"/>
    </source>
</evidence>
<dbReference type="GO" id="GO:0003676">
    <property type="term" value="F:nucleic acid binding"/>
    <property type="evidence" value="ECO:0007669"/>
    <property type="project" value="InterPro"/>
</dbReference>
<dbReference type="InterPro" id="IPR014905">
    <property type="entry name" value="HIRAN"/>
</dbReference>
<dbReference type="CDD" id="cd18793">
    <property type="entry name" value="SF2_C_SNF"/>
    <property type="match status" value="1"/>
</dbReference>
<gene>
    <name evidence="16" type="ORF">NA56DRAFT_647381</name>
</gene>
<dbReference type="InterPro" id="IPR027417">
    <property type="entry name" value="P-loop_NTPase"/>
</dbReference>
<dbReference type="GO" id="GO:0005524">
    <property type="term" value="F:ATP binding"/>
    <property type="evidence" value="ECO:0007669"/>
    <property type="project" value="UniProtKB-KW"/>
</dbReference>
<dbReference type="InterPro" id="IPR050628">
    <property type="entry name" value="SNF2_RAD54_helicase_TF"/>
</dbReference>
<feature type="domain" description="Helicase C-terminal" evidence="15">
    <location>
        <begin position="733"/>
        <end position="899"/>
    </location>
</feature>
<dbReference type="GO" id="GO:0008094">
    <property type="term" value="F:ATP-dependent activity, acting on DNA"/>
    <property type="evidence" value="ECO:0007669"/>
    <property type="project" value="TreeGrafter"/>
</dbReference>
<dbReference type="PANTHER" id="PTHR45626">
    <property type="entry name" value="TRANSCRIPTION TERMINATION FACTOR 2-RELATED"/>
    <property type="match status" value="1"/>
</dbReference>
<protein>
    <submittedName>
        <fullName evidence="16">Putative SWI/SNF-related matrix-associated actin-dependent regulator of chromatin subfamily A member 3-like 1</fullName>
    </submittedName>
</protein>
<feature type="compositionally biased region" description="Low complexity" evidence="12">
    <location>
        <begin position="28"/>
        <end position="47"/>
    </location>
</feature>
<evidence type="ECO:0000256" key="7">
    <source>
        <dbReference type="ARBA" id="ARBA00022806"/>
    </source>
</evidence>
<keyword evidence="4" id="KW-0547">Nucleotide-binding</keyword>
<evidence type="ECO:0000259" key="14">
    <source>
        <dbReference type="PROSITE" id="PS51192"/>
    </source>
</evidence>
<reference evidence="16 17" key="1">
    <citation type="submission" date="2016-05" db="EMBL/GenBank/DDBJ databases">
        <title>A degradative enzymes factory behind the ericoid mycorrhizal symbiosis.</title>
        <authorList>
            <consortium name="DOE Joint Genome Institute"/>
            <person name="Martino E."/>
            <person name="Morin E."/>
            <person name="Grelet G."/>
            <person name="Kuo A."/>
            <person name="Kohler A."/>
            <person name="Daghino S."/>
            <person name="Barry K."/>
            <person name="Choi C."/>
            <person name="Cichocki N."/>
            <person name="Clum A."/>
            <person name="Copeland A."/>
            <person name="Hainaut M."/>
            <person name="Haridas S."/>
            <person name="Labutti K."/>
            <person name="Lindquist E."/>
            <person name="Lipzen A."/>
            <person name="Khouja H.-R."/>
            <person name="Murat C."/>
            <person name="Ohm R."/>
            <person name="Olson A."/>
            <person name="Spatafora J."/>
            <person name="Veneault-Fourrey C."/>
            <person name="Henrissat B."/>
            <person name="Grigoriev I."/>
            <person name="Martin F."/>
            <person name="Perotto S."/>
        </authorList>
    </citation>
    <scope>NUCLEOTIDE SEQUENCE [LARGE SCALE GENOMIC DNA]</scope>
    <source>
        <strain evidence="16 17">UAMH 7357</strain>
    </source>
</reference>
<dbReference type="Gene3D" id="3.40.50.300">
    <property type="entry name" value="P-loop containing nucleotide triphosphate hydrolases"/>
    <property type="match status" value="1"/>
</dbReference>
<dbReference type="InterPro" id="IPR013083">
    <property type="entry name" value="Znf_RING/FYVE/PHD"/>
</dbReference>
<accession>A0A2J6PY88</accession>
<keyword evidence="9" id="KW-0067">ATP-binding</keyword>
<comment type="subcellular location">
    <subcellularLocation>
        <location evidence="1">Nucleus</location>
    </subcellularLocation>
</comment>
<feature type="region of interest" description="Disordered" evidence="12">
    <location>
        <begin position="196"/>
        <end position="234"/>
    </location>
</feature>
<dbReference type="SMART" id="SM00910">
    <property type="entry name" value="HIRAN"/>
    <property type="match status" value="1"/>
</dbReference>
<dbReference type="GO" id="GO:0008270">
    <property type="term" value="F:zinc ion binding"/>
    <property type="evidence" value="ECO:0007669"/>
    <property type="project" value="UniProtKB-KW"/>
</dbReference>
<dbReference type="PROSITE" id="PS50089">
    <property type="entry name" value="ZF_RING_2"/>
    <property type="match status" value="1"/>
</dbReference>
<keyword evidence="8" id="KW-0862">Zinc</keyword>